<sequence length="86" mass="10199">MWSSLQTWEHYLKVLYISFLLQKTLMWFSHYLRSAQGLSLHSLVESRVEDSEFVDSESGFFPNIKALWSQSHILFIFHIIVASNFE</sequence>
<dbReference type="EMBL" id="LR746281">
    <property type="protein sequence ID" value="CAA7411149.1"/>
    <property type="molecule type" value="Genomic_DNA"/>
</dbReference>
<protein>
    <submittedName>
        <fullName evidence="1">Uncharacterized protein</fullName>
    </submittedName>
</protein>
<reference evidence="1" key="1">
    <citation type="submission" date="2020-02" db="EMBL/GenBank/DDBJ databases">
        <authorList>
            <person name="Scholz U."/>
            <person name="Mascher M."/>
            <person name="Fiebig A."/>
        </authorList>
    </citation>
    <scope>NUCLEOTIDE SEQUENCE</scope>
</reference>
<gene>
    <name evidence="1" type="ORF">SI8410_18021827</name>
</gene>
<accession>A0A7I8LMM3</accession>
<name>A0A7I8LMM3_SPIIN</name>
<dbReference type="AlphaFoldDB" id="A0A7I8LMM3"/>
<evidence type="ECO:0000313" key="1">
    <source>
        <dbReference type="EMBL" id="CAA7411149.1"/>
    </source>
</evidence>
<dbReference type="Proteomes" id="UP000663760">
    <property type="component" value="Chromosome 18"/>
</dbReference>
<keyword evidence="2" id="KW-1185">Reference proteome</keyword>
<organism evidence="1 2">
    <name type="scientific">Spirodela intermedia</name>
    <name type="common">Intermediate duckweed</name>
    <dbReference type="NCBI Taxonomy" id="51605"/>
    <lineage>
        <taxon>Eukaryota</taxon>
        <taxon>Viridiplantae</taxon>
        <taxon>Streptophyta</taxon>
        <taxon>Embryophyta</taxon>
        <taxon>Tracheophyta</taxon>
        <taxon>Spermatophyta</taxon>
        <taxon>Magnoliopsida</taxon>
        <taxon>Liliopsida</taxon>
        <taxon>Araceae</taxon>
        <taxon>Lemnoideae</taxon>
        <taxon>Spirodela</taxon>
    </lineage>
</organism>
<proteinExistence type="predicted"/>
<evidence type="ECO:0000313" key="2">
    <source>
        <dbReference type="Proteomes" id="UP000663760"/>
    </source>
</evidence>